<dbReference type="Pfam" id="PF12051">
    <property type="entry name" value="DUF3533"/>
    <property type="match status" value="1"/>
</dbReference>
<dbReference type="PANTHER" id="PTHR34814">
    <property type="entry name" value="NITROSOGUANIDINE RESISTANCE PROTEIN SNG1"/>
    <property type="match status" value="1"/>
</dbReference>
<reference evidence="4 6" key="1">
    <citation type="submission" date="2020-01" db="EMBL/GenBank/DDBJ databases">
        <authorList>
            <consortium name="DOE Joint Genome Institute"/>
            <person name="Haridas S."/>
            <person name="Albert R."/>
            <person name="Binder M."/>
            <person name="Bloem J."/>
            <person name="Labutti K."/>
            <person name="Salamov A."/>
            <person name="Andreopoulos B."/>
            <person name="Baker S.E."/>
            <person name="Barry K."/>
            <person name="Bills G."/>
            <person name="Bluhm B.H."/>
            <person name="Cannon C."/>
            <person name="Castanera R."/>
            <person name="Culley D.E."/>
            <person name="Daum C."/>
            <person name="Ezra D."/>
            <person name="Gonzalez J.B."/>
            <person name="Henrissat B."/>
            <person name="Kuo A."/>
            <person name="Liang C."/>
            <person name="Lipzen A."/>
            <person name="Lutzoni F."/>
            <person name="Magnuson J."/>
            <person name="Mondo S."/>
            <person name="Nolan M."/>
            <person name="Ohm R."/>
            <person name="Pangilinan J."/>
            <person name="Park H.-J."/>
            <person name="Ramirez L."/>
            <person name="Alfaro M."/>
            <person name="Sun H."/>
            <person name="Tritt A."/>
            <person name="Yoshinaga Y."/>
            <person name="Zwiers L.-H."/>
            <person name="Turgeon B.G."/>
            <person name="Goodwin S.B."/>
            <person name="Spatafora J.W."/>
            <person name="Crous P.W."/>
            <person name="Grigoriev I.V."/>
        </authorList>
    </citation>
    <scope>NUCLEOTIDE SEQUENCE</scope>
    <source>
        <strain evidence="4 6">CBS 781.70</strain>
    </source>
</reference>
<dbReference type="RefSeq" id="XP_033533446.1">
    <property type="nucleotide sequence ID" value="XM_033683050.1"/>
</dbReference>
<dbReference type="OrthoDB" id="2140105at2759"/>
<keyword evidence="5" id="KW-1185">Reference proteome</keyword>
<accession>A0A6G1G128</accession>
<evidence type="ECO:0000256" key="2">
    <source>
        <dbReference type="SAM" id="Phobius"/>
    </source>
</evidence>
<sequence>MGMVSWLKAWLPSRRYPKAHARRFSISHPTVRPDRRPFFRAAGLNFAQLQIVFFALFAYIFAALFQQTVHVHNLQILFVDYGGGEIGNAVRGAYSQLRGDGFPTLIERDALEFSLLNADIEQQMREEVCQQRYWGAIFTSPSTEAILSAAGNPTPNDNQSHALHLVWNEALYPQVSDATIFQNIQRLSSVAENAYRSTIAASVLGVASSTSQQTLESVIAILSNPWTLNSVNIKPTTHGARLIYNSLVFILIMLQEFFYLGTINGLSTQFRIYPRIHPLRIITIRSMISISYTFVGSLCTTGMIWAFRYGWDVGGKEFIATWTILWLLAHVNFCILDVMTTITPPPYQPMLLVTWVMCNAASLLIPLELSPGFYRWAYALPAYETYQILGDIWSGGCNPKLHRALPILFSWEVMGFIASGIGVYRRCHHSLVAEELQEEAFQKKLNAAVREARKAEDDSEETEKFRNDTSAMEAPTFSTTGTPMPPTPHVAEPSIRRVATAPESLSIRRPRWSSVSYGPCFPLAFGSGEQSLESGEAVVDE</sequence>
<evidence type="ECO:0000256" key="1">
    <source>
        <dbReference type="SAM" id="MobiDB-lite"/>
    </source>
</evidence>
<proteinExistence type="predicted"/>
<evidence type="ECO:0000259" key="3">
    <source>
        <dbReference type="Pfam" id="PF12051"/>
    </source>
</evidence>
<protein>
    <recommendedName>
        <fullName evidence="3">DUF3533 domain-containing protein</fullName>
    </recommendedName>
</protein>
<gene>
    <name evidence="4 6" type="ORF">P152DRAFT_52351</name>
</gene>
<feature type="domain" description="DUF3533" evidence="3">
    <location>
        <begin position="49"/>
        <end position="416"/>
    </location>
</feature>
<feature type="compositionally biased region" description="Basic and acidic residues" evidence="1">
    <location>
        <begin position="452"/>
        <end position="467"/>
    </location>
</feature>
<dbReference type="Proteomes" id="UP000504638">
    <property type="component" value="Unplaced"/>
</dbReference>
<evidence type="ECO:0000313" key="5">
    <source>
        <dbReference type="Proteomes" id="UP000504638"/>
    </source>
</evidence>
<dbReference type="PANTHER" id="PTHR34814:SF2">
    <property type="entry name" value="DUF3533 DOMAIN-CONTAINING PROTEIN"/>
    <property type="match status" value="1"/>
</dbReference>
<feature type="transmembrane region" description="Helical" evidence="2">
    <location>
        <begin position="242"/>
        <end position="266"/>
    </location>
</feature>
<feature type="transmembrane region" description="Helical" evidence="2">
    <location>
        <begin position="319"/>
        <end position="338"/>
    </location>
</feature>
<keyword evidence="2" id="KW-1133">Transmembrane helix</keyword>
<dbReference type="GeneID" id="54423620"/>
<feature type="transmembrane region" description="Helical" evidence="2">
    <location>
        <begin position="42"/>
        <end position="65"/>
    </location>
</feature>
<feature type="region of interest" description="Disordered" evidence="1">
    <location>
        <begin position="452"/>
        <end position="494"/>
    </location>
</feature>
<feature type="transmembrane region" description="Helical" evidence="2">
    <location>
        <begin position="350"/>
        <end position="367"/>
    </location>
</feature>
<keyword evidence="2" id="KW-0472">Membrane</keyword>
<dbReference type="EMBL" id="ML975160">
    <property type="protein sequence ID" value="KAF1811815.1"/>
    <property type="molecule type" value="Genomic_DNA"/>
</dbReference>
<evidence type="ECO:0000313" key="6">
    <source>
        <dbReference type="RefSeq" id="XP_033533446.1"/>
    </source>
</evidence>
<keyword evidence="2" id="KW-0812">Transmembrane</keyword>
<reference evidence="6" key="3">
    <citation type="submission" date="2025-04" db="UniProtKB">
        <authorList>
            <consortium name="RefSeq"/>
        </authorList>
    </citation>
    <scope>IDENTIFICATION</scope>
    <source>
        <strain evidence="6">CBS 781.70</strain>
    </source>
</reference>
<dbReference type="GO" id="GO:0016020">
    <property type="term" value="C:membrane"/>
    <property type="evidence" value="ECO:0007669"/>
    <property type="project" value="TreeGrafter"/>
</dbReference>
<dbReference type="AlphaFoldDB" id="A0A6G1G128"/>
<name>A0A6G1G128_9PEZI</name>
<evidence type="ECO:0000313" key="4">
    <source>
        <dbReference type="EMBL" id="KAF1811815.1"/>
    </source>
</evidence>
<dbReference type="InterPro" id="IPR022703">
    <property type="entry name" value="DUF3533"/>
</dbReference>
<organism evidence="4">
    <name type="scientific">Eremomyces bilateralis CBS 781.70</name>
    <dbReference type="NCBI Taxonomy" id="1392243"/>
    <lineage>
        <taxon>Eukaryota</taxon>
        <taxon>Fungi</taxon>
        <taxon>Dikarya</taxon>
        <taxon>Ascomycota</taxon>
        <taxon>Pezizomycotina</taxon>
        <taxon>Dothideomycetes</taxon>
        <taxon>Dothideomycetes incertae sedis</taxon>
        <taxon>Eremomycetales</taxon>
        <taxon>Eremomycetaceae</taxon>
        <taxon>Eremomyces</taxon>
    </lineage>
</organism>
<reference evidence="6" key="2">
    <citation type="submission" date="2020-04" db="EMBL/GenBank/DDBJ databases">
        <authorList>
            <consortium name="NCBI Genome Project"/>
        </authorList>
    </citation>
    <scope>NUCLEOTIDE SEQUENCE</scope>
    <source>
        <strain evidence="6">CBS 781.70</strain>
    </source>
</reference>
<feature type="transmembrane region" description="Helical" evidence="2">
    <location>
        <begin position="287"/>
        <end position="307"/>
    </location>
</feature>
<dbReference type="InterPro" id="IPR053001">
    <property type="entry name" value="MNNG_permease-like"/>
</dbReference>